<evidence type="ECO:0000256" key="5">
    <source>
        <dbReference type="ARBA" id="ARBA00022729"/>
    </source>
</evidence>
<dbReference type="InterPro" id="IPR010345">
    <property type="entry name" value="IL-17_fam"/>
</dbReference>
<evidence type="ECO:0000256" key="1">
    <source>
        <dbReference type="ARBA" id="ARBA00004613"/>
    </source>
</evidence>
<dbReference type="SUPFAM" id="SSF57501">
    <property type="entry name" value="Cystine-knot cytokines"/>
    <property type="match status" value="1"/>
</dbReference>
<evidence type="ECO:0000256" key="2">
    <source>
        <dbReference type="ARBA" id="ARBA00007236"/>
    </source>
</evidence>
<comment type="caution">
    <text evidence="6">The sequence shown here is derived from an EMBL/GenBank/DDBJ whole genome shotgun (WGS) entry which is preliminary data.</text>
</comment>
<accession>A0ABS2XVK2</accession>
<reference evidence="6" key="1">
    <citation type="journal article" date="2021" name="Cell">
        <title>Tracing the genetic footprints of vertebrate landing in non-teleost ray-finned fishes.</title>
        <authorList>
            <person name="Bi X."/>
            <person name="Wang K."/>
            <person name="Yang L."/>
            <person name="Pan H."/>
            <person name="Jiang H."/>
            <person name="Wei Q."/>
            <person name="Fang M."/>
            <person name="Yu H."/>
            <person name="Zhu C."/>
            <person name="Cai Y."/>
            <person name="He Y."/>
            <person name="Gan X."/>
            <person name="Zeng H."/>
            <person name="Yu D."/>
            <person name="Zhu Y."/>
            <person name="Jiang H."/>
            <person name="Qiu Q."/>
            <person name="Yang H."/>
            <person name="Zhang Y.E."/>
            <person name="Wang W."/>
            <person name="Zhu M."/>
            <person name="He S."/>
            <person name="Zhang G."/>
        </authorList>
    </citation>
    <scope>NUCLEOTIDE SEQUENCE</scope>
    <source>
        <strain evidence="6">Pddl_001</strain>
    </source>
</reference>
<evidence type="ECO:0000313" key="6">
    <source>
        <dbReference type="EMBL" id="MBN3278159.1"/>
    </source>
</evidence>
<feature type="non-terminal residue" evidence="6">
    <location>
        <position position="155"/>
    </location>
</feature>
<evidence type="ECO:0000256" key="4">
    <source>
        <dbReference type="ARBA" id="ARBA00022525"/>
    </source>
</evidence>
<feature type="non-terminal residue" evidence="6">
    <location>
        <position position="1"/>
    </location>
</feature>
<keyword evidence="3" id="KW-0202">Cytokine</keyword>
<comment type="subcellular location">
    <subcellularLocation>
        <location evidence="1">Secreted</location>
    </subcellularLocation>
</comment>
<name>A0ABS2XVK2_POLSP</name>
<organism evidence="6 7">
    <name type="scientific">Polyodon spathula</name>
    <name type="common">North American paddlefish</name>
    <name type="synonym">Squalus spathula</name>
    <dbReference type="NCBI Taxonomy" id="7913"/>
    <lineage>
        <taxon>Eukaryota</taxon>
        <taxon>Metazoa</taxon>
        <taxon>Chordata</taxon>
        <taxon>Craniata</taxon>
        <taxon>Vertebrata</taxon>
        <taxon>Euteleostomi</taxon>
        <taxon>Actinopterygii</taxon>
        <taxon>Chondrostei</taxon>
        <taxon>Acipenseriformes</taxon>
        <taxon>Polyodontidae</taxon>
        <taxon>Polyodon</taxon>
    </lineage>
</organism>
<gene>
    <name evidence="6" type="primary">Il17c_0</name>
    <name evidence="6" type="ORF">GTO93_0021458</name>
</gene>
<dbReference type="InterPro" id="IPR020440">
    <property type="entry name" value="IL-17_chr"/>
</dbReference>
<keyword evidence="5" id="KW-0732">Signal</keyword>
<evidence type="ECO:0000256" key="3">
    <source>
        <dbReference type="ARBA" id="ARBA00022514"/>
    </source>
</evidence>
<protein>
    <submittedName>
        <fullName evidence="6">IL17C protein</fullName>
    </submittedName>
</protein>
<dbReference type="InterPro" id="IPR029034">
    <property type="entry name" value="Cystine-knot_cytokine"/>
</dbReference>
<comment type="similarity">
    <text evidence="2">Belongs to the IL-17 family.</text>
</comment>
<dbReference type="Pfam" id="PF06083">
    <property type="entry name" value="IL17"/>
    <property type="match status" value="1"/>
</dbReference>
<dbReference type="Gene3D" id="2.10.90.10">
    <property type="entry name" value="Cystine-knot cytokines"/>
    <property type="match status" value="1"/>
</dbReference>
<keyword evidence="7" id="KW-1185">Reference proteome</keyword>
<dbReference type="Proteomes" id="UP001166093">
    <property type="component" value="Unassembled WGS sequence"/>
</dbReference>
<dbReference type="PRINTS" id="PR01932">
    <property type="entry name" value="INTRLEUKIN17"/>
</dbReference>
<evidence type="ECO:0000313" key="7">
    <source>
        <dbReference type="Proteomes" id="UP001166093"/>
    </source>
</evidence>
<keyword evidence="4" id="KW-0964">Secreted</keyword>
<sequence length="155" mass="17823">MASLEDMSECRHEIPHHILEKRLKTNRNPVLWGKTRPAKHHCPEWSPSLLASSNVHDRSLSPWAYRINVELGRFPEIIFEAYCLCDGCLDWRDLKFTLNFSSVPVTRTEKVYRIEPCGNGKFKYVPEWIEVAIACTCVAPKGATSKKMNHLNKAL</sequence>
<dbReference type="EMBL" id="JAAWVQ010077608">
    <property type="protein sequence ID" value="MBN3278159.1"/>
    <property type="molecule type" value="Genomic_DNA"/>
</dbReference>
<proteinExistence type="inferred from homology"/>